<evidence type="ECO:0000259" key="1">
    <source>
        <dbReference type="Pfam" id="PF00497"/>
    </source>
</evidence>
<accession>A0A853IMB7</accession>
<protein>
    <submittedName>
        <fullName evidence="2">Transporter substrate-binding domain-containing protein</fullName>
    </submittedName>
</protein>
<dbReference type="PANTHER" id="PTHR38834:SF3">
    <property type="entry name" value="SOLUTE-BINDING PROTEIN FAMILY 3_N-TERMINAL DOMAIN-CONTAINING PROTEIN"/>
    <property type="match status" value="1"/>
</dbReference>
<organism evidence="2 3">
    <name type="scientific">Spartinivicinus marinus</name>
    <dbReference type="NCBI Taxonomy" id="2994442"/>
    <lineage>
        <taxon>Bacteria</taxon>
        <taxon>Pseudomonadati</taxon>
        <taxon>Pseudomonadota</taxon>
        <taxon>Gammaproteobacteria</taxon>
        <taxon>Oceanospirillales</taxon>
        <taxon>Zooshikellaceae</taxon>
        <taxon>Spartinivicinus</taxon>
    </lineage>
</organism>
<dbReference type="Pfam" id="PF00497">
    <property type="entry name" value="SBP_bac_3"/>
    <property type="match status" value="1"/>
</dbReference>
<dbReference type="Gene3D" id="3.40.190.10">
    <property type="entry name" value="Periplasmic binding protein-like II"/>
    <property type="match status" value="2"/>
</dbReference>
<gene>
    <name evidence="2" type="ORF">H0A36_23175</name>
</gene>
<keyword evidence="3" id="KW-1185">Reference proteome</keyword>
<dbReference type="RefSeq" id="WP_180570927.1">
    <property type="nucleotide sequence ID" value="NZ_JACCKB010000054.1"/>
</dbReference>
<dbReference type="EMBL" id="JACCKB010000054">
    <property type="protein sequence ID" value="NYZ68926.1"/>
    <property type="molecule type" value="Genomic_DNA"/>
</dbReference>
<reference evidence="2 3" key="1">
    <citation type="submission" date="2020-07" db="EMBL/GenBank/DDBJ databases">
        <title>Endozoicomonas sp. nov., isolated from sediment.</title>
        <authorList>
            <person name="Gu T."/>
        </authorList>
    </citation>
    <scope>NUCLEOTIDE SEQUENCE [LARGE SCALE GENOMIC DNA]</scope>
    <source>
        <strain evidence="2 3">SM1973</strain>
    </source>
</reference>
<dbReference type="PANTHER" id="PTHR38834">
    <property type="entry name" value="PERIPLASMIC SUBSTRATE BINDING PROTEIN FAMILY 3"/>
    <property type="match status" value="1"/>
</dbReference>
<dbReference type="Proteomes" id="UP000569732">
    <property type="component" value="Unassembled WGS sequence"/>
</dbReference>
<dbReference type="AlphaFoldDB" id="A0A853IMB7"/>
<dbReference type="SUPFAM" id="SSF53850">
    <property type="entry name" value="Periplasmic binding protein-like II"/>
    <property type="match status" value="1"/>
</dbReference>
<sequence length="263" mass="29893">MIIHWHTFNLTCLAAPIIKIYTTEEPPLNFSIGSSKESAAGAQVSGFATDIVREILILTDNTTAPIVLLPWARAYQYTLHGENVFLFSMGRTKQREQLFQWIGPLAEKKAVLYSTQQAQITINSLDDAKAVSNIATVIDDSKEQFLKSQGFTNLSSSPRWSQAVQKLFINRAALLVQTDLDIPFIIREAGYSIDAIKPVYELYKFQLFIGTSQKTSPQLVKRWQLALGTLKKNGRFKALIKKWANHYQLTNWRYQNGMLQVIY</sequence>
<feature type="domain" description="Solute-binding protein family 3/N-terminal" evidence="1">
    <location>
        <begin position="38"/>
        <end position="245"/>
    </location>
</feature>
<proteinExistence type="predicted"/>
<evidence type="ECO:0000313" key="2">
    <source>
        <dbReference type="EMBL" id="NYZ68926.1"/>
    </source>
</evidence>
<dbReference type="InterPro" id="IPR001638">
    <property type="entry name" value="Solute-binding_3/MltF_N"/>
</dbReference>
<comment type="caution">
    <text evidence="2">The sequence shown here is derived from an EMBL/GenBank/DDBJ whole genome shotgun (WGS) entry which is preliminary data.</text>
</comment>
<evidence type="ECO:0000313" key="3">
    <source>
        <dbReference type="Proteomes" id="UP000569732"/>
    </source>
</evidence>
<name>A0A853IMB7_9GAMM</name>